<gene>
    <name evidence="5" type="ORF">SMD27_01065</name>
</gene>
<dbReference type="RefSeq" id="WP_320506487.1">
    <property type="nucleotide sequence ID" value="NZ_JAXCLW010000001.1"/>
</dbReference>
<dbReference type="InterPro" id="IPR037522">
    <property type="entry name" value="HD_GYP_dom"/>
</dbReference>
<dbReference type="InterPro" id="IPR000014">
    <property type="entry name" value="PAS"/>
</dbReference>
<feature type="transmembrane region" description="Helical" evidence="2">
    <location>
        <begin position="42"/>
        <end position="60"/>
    </location>
</feature>
<evidence type="ECO:0000313" key="5">
    <source>
        <dbReference type="EMBL" id="MDY0881422.1"/>
    </source>
</evidence>
<keyword evidence="6" id="KW-1185">Reference proteome</keyword>
<keyword evidence="2" id="KW-0472">Membrane</keyword>
<name>A0ABU5E6A3_9PROT</name>
<dbReference type="InterPro" id="IPR035965">
    <property type="entry name" value="PAS-like_dom_sf"/>
</dbReference>
<keyword evidence="2" id="KW-0812">Transmembrane</keyword>
<dbReference type="SUPFAM" id="SSF109604">
    <property type="entry name" value="HD-domain/PDEase-like"/>
    <property type="match status" value="1"/>
</dbReference>
<dbReference type="PANTHER" id="PTHR43155">
    <property type="entry name" value="CYCLIC DI-GMP PHOSPHODIESTERASE PA4108-RELATED"/>
    <property type="match status" value="1"/>
</dbReference>
<evidence type="ECO:0000259" key="3">
    <source>
        <dbReference type="PROSITE" id="PS50112"/>
    </source>
</evidence>
<dbReference type="InterPro" id="IPR013656">
    <property type="entry name" value="PAS_4"/>
</dbReference>
<reference evidence="5 6" key="1">
    <citation type="journal article" date="2016" name="Antonie Van Leeuwenhoek">
        <title>Dongia soli sp. nov., isolated from soil from Dokdo, Korea.</title>
        <authorList>
            <person name="Kim D.U."/>
            <person name="Lee H."/>
            <person name="Kim H."/>
            <person name="Kim S.G."/>
            <person name="Ka J.O."/>
        </authorList>
    </citation>
    <scope>NUCLEOTIDE SEQUENCE [LARGE SCALE GENOMIC DNA]</scope>
    <source>
        <strain evidence="5 6">D78</strain>
    </source>
</reference>
<dbReference type="PANTHER" id="PTHR43155:SF2">
    <property type="entry name" value="CYCLIC DI-GMP PHOSPHODIESTERASE PA4108"/>
    <property type="match status" value="1"/>
</dbReference>
<evidence type="ECO:0000256" key="1">
    <source>
        <dbReference type="SAM" id="MobiDB-lite"/>
    </source>
</evidence>
<dbReference type="Gene3D" id="1.10.3210.10">
    <property type="entry name" value="Hypothetical protein af1432"/>
    <property type="match status" value="1"/>
</dbReference>
<dbReference type="PROSITE" id="PS50112">
    <property type="entry name" value="PAS"/>
    <property type="match status" value="1"/>
</dbReference>
<keyword evidence="2" id="KW-1133">Transmembrane helix</keyword>
<proteinExistence type="predicted"/>
<evidence type="ECO:0000256" key="2">
    <source>
        <dbReference type="SAM" id="Phobius"/>
    </source>
</evidence>
<feature type="transmembrane region" description="Helical" evidence="2">
    <location>
        <begin position="370"/>
        <end position="389"/>
    </location>
</feature>
<dbReference type="PROSITE" id="PS51832">
    <property type="entry name" value="HD_GYP"/>
    <property type="match status" value="1"/>
</dbReference>
<organism evidence="5 6">
    <name type="scientific">Dongia soli</name>
    <dbReference type="NCBI Taxonomy" id="600628"/>
    <lineage>
        <taxon>Bacteria</taxon>
        <taxon>Pseudomonadati</taxon>
        <taxon>Pseudomonadota</taxon>
        <taxon>Alphaproteobacteria</taxon>
        <taxon>Rhodospirillales</taxon>
        <taxon>Dongiaceae</taxon>
        <taxon>Dongia</taxon>
    </lineage>
</organism>
<dbReference type="Proteomes" id="UP001279642">
    <property type="component" value="Unassembled WGS sequence"/>
</dbReference>
<protein>
    <submittedName>
        <fullName evidence="5">PAS domain-containing protein</fullName>
    </submittedName>
</protein>
<accession>A0ABU5E6A3</accession>
<sequence>MTIGSDQPDSHGNPPSPAGSGGGQNAGLFDDTRARPKFDFRILFPILLLALLAVAGIWAINQFVRQEQQQEQTQWQVRMGIIADSRAAEVSRWLDRQTKDLMGIADNESVQLYVSSIAEFNAAATTGKQDPNQQDESAGFKEYLRNLLTVTAERTGFSSNKSQPVKANEQPASVTGLLITDMQGGLIATSADAPPFDGQVKDFVLNVRAGDTGISPMYLNSRGNPSLVFVVPLYAVQSDNAATSQIGRIVGVKEIGNELFPLLRQPGETSQTAVTALLQRNGDKVVYLSPIADEKQPISPLGLEMDIATPKLDAAFAVEKVNSFATDRRDYGAKDVLVTSRNLSQVPWVLMYTVSYQEALGAADARFRQLATYLGLALLILAIAIIAVWRHGSSRRASLAAAQFKSVARKFEEQKELLQLVTDSQPTSIFILDSQNRYRFANAQTARQANLSSGDLLGKEVNAVLGPAAAKRYVDLSKQVRELGTSITDVARQEQDNKLKVVQTEQIPLRGHAGMGDDVLTVERDITDVVTERERRSRTLQQLVKTLVEVVDKRDPFAANHSTRVAAVARATAVEMGLTETEIETAEIAGNLLNLGKILIPSDLLAKTSNLTQDELNLVRNSIQMSADLLRDIEFDGPVVDTLRQAQARWDGTGTPALAGEEILVTARIIAVANALVGMTSNRAFRAALDIDDAIERLLKDSGKAFDRRVIAALVNYIDNHGGRADLGAMSMPQEATV</sequence>
<feature type="domain" description="HD-GYP" evidence="4">
    <location>
        <begin position="536"/>
        <end position="730"/>
    </location>
</feature>
<feature type="region of interest" description="Disordered" evidence="1">
    <location>
        <begin position="1"/>
        <end position="30"/>
    </location>
</feature>
<dbReference type="Pfam" id="PF13487">
    <property type="entry name" value="HD_5"/>
    <property type="match status" value="1"/>
</dbReference>
<dbReference type="EMBL" id="JAXCLW010000001">
    <property type="protein sequence ID" value="MDY0881422.1"/>
    <property type="molecule type" value="Genomic_DNA"/>
</dbReference>
<evidence type="ECO:0000313" key="6">
    <source>
        <dbReference type="Proteomes" id="UP001279642"/>
    </source>
</evidence>
<dbReference type="SUPFAM" id="SSF55785">
    <property type="entry name" value="PYP-like sensor domain (PAS domain)"/>
    <property type="match status" value="1"/>
</dbReference>
<dbReference type="Gene3D" id="3.30.450.20">
    <property type="entry name" value="PAS domain"/>
    <property type="match status" value="1"/>
</dbReference>
<feature type="domain" description="PAS" evidence="3">
    <location>
        <begin position="414"/>
        <end position="484"/>
    </location>
</feature>
<evidence type="ECO:0000259" key="4">
    <source>
        <dbReference type="PROSITE" id="PS51832"/>
    </source>
</evidence>
<comment type="caution">
    <text evidence="5">The sequence shown here is derived from an EMBL/GenBank/DDBJ whole genome shotgun (WGS) entry which is preliminary data.</text>
</comment>
<dbReference type="Pfam" id="PF08448">
    <property type="entry name" value="PAS_4"/>
    <property type="match status" value="1"/>
</dbReference>